<dbReference type="AlphaFoldDB" id="A0A556CAX4"/>
<evidence type="ECO:0000256" key="1">
    <source>
        <dbReference type="ARBA" id="ARBA00022448"/>
    </source>
</evidence>
<sequence length="274" mass="29313">MVKTCTPDAANRTAAGRADTLAEAIVRAQDVTFAVDGRELVTGISFALYPGEVVALVGPNGAGKSTMLSLLSGDVAPTRGTIEIVGVEAGAWKSGPLARQRSVMLQHNSSNFAFSVKEAVHMGRLPWNVDVYRDEELVAEAITDSDLHGFEARDITTLSGGEAARVSYARTKAQTTPIIFLDEPTAALDLRHQESLLRSVKRLSGQGAAVIVVLHDLNLALRYAERVLVFGDGRLVADGPPSEALSEDLVEEVYGQRVRRIEAEGVESPILIPV</sequence>
<dbReference type="RefSeq" id="WP_143923258.1">
    <property type="nucleotide sequence ID" value="NZ_VLTK01000008.1"/>
</dbReference>
<keyword evidence="7" id="KW-1185">Reference proteome</keyword>
<dbReference type="PANTHER" id="PTHR42794">
    <property type="entry name" value="HEMIN IMPORT ATP-BINDING PROTEIN HMUV"/>
    <property type="match status" value="1"/>
</dbReference>
<evidence type="ECO:0000256" key="3">
    <source>
        <dbReference type="ARBA" id="ARBA00022840"/>
    </source>
</evidence>
<dbReference type="CDD" id="cd03214">
    <property type="entry name" value="ABC_Iron-Siderophores_B12_Hemin"/>
    <property type="match status" value="1"/>
</dbReference>
<evidence type="ECO:0000259" key="5">
    <source>
        <dbReference type="PROSITE" id="PS50893"/>
    </source>
</evidence>
<protein>
    <submittedName>
        <fullName evidence="6">Heme ABC transporter ATP-binding protein</fullName>
    </submittedName>
</protein>
<dbReference type="InterPro" id="IPR003439">
    <property type="entry name" value="ABC_transporter-like_ATP-bd"/>
</dbReference>
<dbReference type="GO" id="GO:0016887">
    <property type="term" value="F:ATP hydrolysis activity"/>
    <property type="evidence" value="ECO:0007669"/>
    <property type="project" value="InterPro"/>
</dbReference>
<dbReference type="Proteomes" id="UP000316406">
    <property type="component" value="Unassembled WGS sequence"/>
</dbReference>
<reference evidence="6 7" key="1">
    <citation type="submission" date="2019-07" db="EMBL/GenBank/DDBJ databases">
        <title>Draft genome sequence of Brevibacterium aurantiacum XU54 isolated from Xinjiang China.</title>
        <authorList>
            <person name="Xu X."/>
        </authorList>
    </citation>
    <scope>NUCLEOTIDE SEQUENCE [LARGE SCALE GENOMIC DNA]</scope>
    <source>
        <strain evidence="6 7">XU54</strain>
    </source>
</reference>
<dbReference type="GO" id="GO:0005524">
    <property type="term" value="F:ATP binding"/>
    <property type="evidence" value="ECO:0007669"/>
    <property type="project" value="UniProtKB-KW"/>
</dbReference>
<dbReference type="SMART" id="SM00382">
    <property type="entry name" value="AAA"/>
    <property type="match status" value="1"/>
</dbReference>
<dbReference type="SUPFAM" id="SSF52540">
    <property type="entry name" value="P-loop containing nucleoside triphosphate hydrolases"/>
    <property type="match status" value="1"/>
</dbReference>
<keyword evidence="3 6" id="KW-0067">ATP-binding</keyword>
<dbReference type="NCBIfam" id="NF010068">
    <property type="entry name" value="PRK13548.1"/>
    <property type="match status" value="1"/>
</dbReference>
<proteinExistence type="predicted"/>
<keyword evidence="1" id="KW-0813">Transport</keyword>
<dbReference type="Gene3D" id="3.40.50.300">
    <property type="entry name" value="P-loop containing nucleotide triphosphate hydrolases"/>
    <property type="match status" value="1"/>
</dbReference>
<evidence type="ECO:0000313" key="6">
    <source>
        <dbReference type="EMBL" id="TSI14550.1"/>
    </source>
</evidence>
<evidence type="ECO:0000256" key="4">
    <source>
        <dbReference type="ARBA" id="ARBA00022967"/>
    </source>
</evidence>
<dbReference type="InterPro" id="IPR027417">
    <property type="entry name" value="P-loop_NTPase"/>
</dbReference>
<comment type="caution">
    <text evidence="6">The sequence shown here is derived from an EMBL/GenBank/DDBJ whole genome shotgun (WGS) entry which is preliminary data.</text>
</comment>
<dbReference type="OrthoDB" id="5296765at2"/>
<dbReference type="PROSITE" id="PS50893">
    <property type="entry name" value="ABC_TRANSPORTER_2"/>
    <property type="match status" value="1"/>
</dbReference>
<dbReference type="Pfam" id="PF00005">
    <property type="entry name" value="ABC_tran"/>
    <property type="match status" value="1"/>
</dbReference>
<name>A0A556CAX4_BREAU</name>
<dbReference type="EMBL" id="VLTK01000008">
    <property type="protein sequence ID" value="TSI14550.1"/>
    <property type="molecule type" value="Genomic_DNA"/>
</dbReference>
<organism evidence="6 7">
    <name type="scientific">Brevibacterium aurantiacum</name>
    <dbReference type="NCBI Taxonomy" id="273384"/>
    <lineage>
        <taxon>Bacteria</taxon>
        <taxon>Bacillati</taxon>
        <taxon>Actinomycetota</taxon>
        <taxon>Actinomycetes</taxon>
        <taxon>Micrococcales</taxon>
        <taxon>Brevibacteriaceae</taxon>
        <taxon>Brevibacterium</taxon>
    </lineage>
</organism>
<gene>
    <name evidence="6" type="ORF">FO013_14365</name>
</gene>
<feature type="domain" description="ABC transporter" evidence="5">
    <location>
        <begin position="26"/>
        <end position="257"/>
    </location>
</feature>
<evidence type="ECO:0000256" key="2">
    <source>
        <dbReference type="ARBA" id="ARBA00022741"/>
    </source>
</evidence>
<keyword evidence="2" id="KW-0547">Nucleotide-binding</keyword>
<keyword evidence="4" id="KW-1278">Translocase</keyword>
<evidence type="ECO:0000313" key="7">
    <source>
        <dbReference type="Proteomes" id="UP000316406"/>
    </source>
</evidence>
<dbReference type="PANTHER" id="PTHR42794:SF1">
    <property type="entry name" value="HEMIN IMPORT ATP-BINDING PROTEIN HMUV"/>
    <property type="match status" value="1"/>
</dbReference>
<accession>A0A556CAX4</accession>
<dbReference type="InterPro" id="IPR003593">
    <property type="entry name" value="AAA+_ATPase"/>
</dbReference>